<dbReference type="InterPro" id="IPR021840">
    <property type="entry name" value="DUF3433"/>
</dbReference>
<keyword evidence="1" id="KW-1133">Transmembrane helix</keyword>
<dbReference type="EMBL" id="MLQL01000010">
    <property type="protein sequence ID" value="OQE24105.1"/>
    <property type="molecule type" value="Genomic_DNA"/>
</dbReference>
<dbReference type="Pfam" id="PF11915">
    <property type="entry name" value="DUF3433"/>
    <property type="match status" value="2"/>
</dbReference>
<evidence type="ECO:0000313" key="2">
    <source>
        <dbReference type="EMBL" id="OQE24105.1"/>
    </source>
</evidence>
<accession>A0A1V6TCH9</accession>
<sequence length="899" mass="99126">MSIEIPSLSKLINLSRKCGDTSSQSQQIEPDIPGWQPSYLRRRVLIIFVITFCGVIAALEALNHVSQVHDGLASSDESRHYLWTYGPTATFTIIATLWSRVEFQVKQRAPWKSMAEKAVEARESVVLDYVSEMQVTSMAKAIRNRHFDVAAGIACSILLRLLVILSTALFSLKKAQIYQSSVTGQAIVDGNQIVMAQVSLRVVEGCLILGVLLAVAMIFLGPRMTIAPWNPTSILSVATIMAKSNEICRSLRGTGASPLDVLHDSLKERRYYSQHTPKGFLIKTEGGDMRKLDNQENHTLTWAPFPGLVARGVIFGAVAVLIAALEITLRVSQKNDGLTNVSFNGHQHYLFTVISSLVMLSIGLLFARMDFNTRSLAPYAQLKRPTGALFEESMAVDYLDSLATTNIIRSIRARHFAVLATTSATLISSFLVVITSGLYSAMEVPRQVSVNFTRETTFHRADSADADQSSSMVVTKHILLKNLTFARWTYDDLAFPKLSMDIPLSSNETENLFVDIRTPALRAAPACYFQTGSKLQRNFTKVKHGNESTYELRVLAPNMPCSLTDQDIGSTSLTPSLAVLNSQGIFGQLSRLPCSNNYNTKPATLYIWGNIQNDSAENIGAMTCVQAAETVDTLTRFQLPGFDITDDHPPGPDESSTRSTPDIDIPWISWNIFNTTDVTAEDSNLDGFFTALITGKYAISAGSLLNPDSSDMVIKAINHQDRILKAQIFNNYSRSAADGTLDHAPLPGNITMSNRLRLLQDAASTRSLEALLISILVLGIVGSILMNTDHILPKNPSSIGAVASLLADSNLLARYEKGMGEPNEQSLGPTFFSRCRFFLGFQGNASHQEDPWQLSEDHGCEKYCIYYSERGGDTMLDNGSMWMRKEFRAKETMVEERSV</sequence>
<feature type="transmembrane region" description="Helical" evidence="1">
    <location>
        <begin position="349"/>
        <end position="367"/>
    </location>
</feature>
<proteinExistence type="predicted"/>
<keyword evidence="1" id="KW-0812">Transmembrane</keyword>
<keyword evidence="1" id="KW-0472">Membrane</keyword>
<feature type="transmembrane region" description="Helical" evidence="1">
    <location>
        <begin position="82"/>
        <end position="101"/>
    </location>
</feature>
<feature type="transmembrane region" description="Helical" evidence="1">
    <location>
        <begin position="198"/>
        <end position="220"/>
    </location>
</feature>
<evidence type="ECO:0000313" key="3">
    <source>
        <dbReference type="Proteomes" id="UP000191342"/>
    </source>
</evidence>
<feature type="transmembrane region" description="Helical" evidence="1">
    <location>
        <begin position="308"/>
        <end position="329"/>
    </location>
</feature>
<reference evidence="3" key="1">
    <citation type="journal article" date="2017" name="Nat. Microbiol.">
        <title>Global analysis of biosynthetic gene clusters reveals vast potential of secondary metabolite production in Penicillium species.</title>
        <authorList>
            <person name="Nielsen J.C."/>
            <person name="Grijseels S."/>
            <person name="Prigent S."/>
            <person name="Ji B."/>
            <person name="Dainat J."/>
            <person name="Nielsen K.F."/>
            <person name="Frisvad J.C."/>
            <person name="Workman M."/>
            <person name="Nielsen J."/>
        </authorList>
    </citation>
    <scope>NUCLEOTIDE SEQUENCE [LARGE SCALE GENOMIC DNA]</scope>
    <source>
        <strain evidence="3">IBT 14082</strain>
    </source>
</reference>
<name>A0A1V6TCH9_9EURO</name>
<dbReference type="OrthoDB" id="5332281at2759"/>
<gene>
    <name evidence="2" type="ORF">PENFLA_c010G01323</name>
</gene>
<evidence type="ECO:0000256" key="1">
    <source>
        <dbReference type="SAM" id="Phobius"/>
    </source>
</evidence>
<feature type="transmembrane region" description="Helical" evidence="1">
    <location>
        <begin position="44"/>
        <end position="62"/>
    </location>
</feature>
<organism evidence="2 3">
    <name type="scientific">Penicillium flavigenum</name>
    <dbReference type="NCBI Taxonomy" id="254877"/>
    <lineage>
        <taxon>Eukaryota</taxon>
        <taxon>Fungi</taxon>
        <taxon>Dikarya</taxon>
        <taxon>Ascomycota</taxon>
        <taxon>Pezizomycotina</taxon>
        <taxon>Eurotiomycetes</taxon>
        <taxon>Eurotiomycetidae</taxon>
        <taxon>Eurotiales</taxon>
        <taxon>Aspergillaceae</taxon>
        <taxon>Penicillium</taxon>
    </lineage>
</organism>
<protein>
    <submittedName>
        <fullName evidence="2">Uncharacterized protein</fullName>
    </submittedName>
</protein>
<dbReference type="AlphaFoldDB" id="A0A1V6TCH9"/>
<dbReference type="Proteomes" id="UP000191342">
    <property type="component" value="Unassembled WGS sequence"/>
</dbReference>
<feature type="transmembrane region" description="Helical" evidence="1">
    <location>
        <begin position="416"/>
        <end position="439"/>
    </location>
</feature>
<keyword evidence="3" id="KW-1185">Reference proteome</keyword>
<dbReference type="STRING" id="254877.A0A1V6TCH9"/>
<dbReference type="PANTHER" id="PTHR37544:SF1">
    <property type="entry name" value="PHOSPHORIBOSYLAMINOIMIDAZOLE-SUCCINOCARBOXAMIDE SYNTHASE"/>
    <property type="match status" value="1"/>
</dbReference>
<comment type="caution">
    <text evidence="2">The sequence shown here is derived from an EMBL/GenBank/DDBJ whole genome shotgun (WGS) entry which is preliminary data.</text>
</comment>
<dbReference type="PANTHER" id="PTHR37544">
    <property type="entry name" value="SPRAY-RELATED"/>
    <property type="match status" value="1"/>
</dbReference>
<feature type="transmembrane region" description="Helical" evidence="1">
    <location>
        <begin position="147"/>
        <end position="172"/>
    </location>
</feature>